<dbReference type="Proteomes" id="UP000321734">
    <property type="component" value="Unassembled WGS sequence"/>
</dbReference>
<dbReference type="GO" id="GO:0004553">
    <property type="term" value="F:hydrolase activity, hydrolyzing O-glycosyl compounds"/>
    <property type="evidence" value="ECO:0007669"/>
    <property type="project" value="InterPro"/>
</dbReference>
<accession>A0A5C7AP89</accession>
<evidence type="ECO:0000313" key="2">
    <source>
        <dbReference type="EMBL" id="TXE10468.1"/>
    </source>
</evidence>
<evidence type="ECO:0000313" key="3">
    <source>
        <dbReference type="Proteomes" id="UP000321734"/>
    </source>
</evidence>
<protein>
    <submittedName>
        <fullName evidence="2">Endoxylanase</fullName>
    </submittedName>
</protein>
<dbReference type="SUPFAM" id="SSF49344">
    <property type="entry name" value="CBD9-like"/>
    <property type="match status" value="1"/>
</dbReference>
<keyword evidence="3" id="KW-1185">Reference proteome</keyword>
<evidence type="ECO:0000259" key="1">
    <source>
        <dbReference type="Pfam" id="PF06452"/>
    </source>
</evidence>
<feature type="domain" description="Carbohydrate-binding" evidence="1">
    <location>
        <begin position="16"/>
        <end position="212"/>
    </location>
</feature>
<dbReference type="InterPro" id="IPR010502">
    <property type="entry name" value="Carb-bd_dom_fam9"/>
</dbReference>
<keyword evidence="2" id="KW-0326">Glycosidase</keyword>
<name>A0A5C7AP89_9FLAO</name>
<organism evidence="2 3">
    <name type="scientific">Gelidibacter salicanalis</name>
    <dbReference type="NCBI Taxonomy" id="291193"/>
    <lineage>
        <taxon>Bacteria</taxon>
        <taxon>Pseudomonadati</taxon>
        <taxon>Bacteroidota</taxon>
        <taxon>Flavobacteriia</taxon>
        <taxon>Flavobacteriales</taxon>
        <taxon>Flavobacteriaceae</taxon>
        <taxon>Gelidibacter</taxon>
    </lineage>
</organism>
<proteinExistence type="predicted"/>
<dbReference type="GO" id="GO:0030246">
    <property type="term" value="F:carbohydrate binding"/>
    <property type="evidence" value="ECO:0007669"/>
    <property type="project" value="InterPro"/>
</dbReference>
<keyword evidence="2" id="KW-0858">Xylan degradation</keyword>
<dbReference type="OrthoDB" id="9801646at2"/>
<keyword evidence="2" id="KW-0378">Hydrolase</keyword>
<sequence>MKTYKVNKIDVNHMTINGRVDHPLWENAVVLNDFSSPWHFESVEDIEFRALYDEDTLFVSFKVSDSHLHIDSTDDSKKSVDNSDRVELFLRSDKHLDPYYCLEIDPLARVQDFTARPNRQFDFSWNWPKEAIEIKSHFTETHFFVELALRMTTLQEFNLIQKDGTIEAGIFRAKYNQQQNGEFEPTWITWVDPQTETPEFHTASSFGKLKLENY</sequence>
<dbReference type="Gene3D" id="2.60.40.1190">
    <property type="match status" value="1"/>
</dbReference>
<dbReference type="EMBL" id="VORX01000001">
    <property type="protein sequence ID" value="TXE10468.1"/>
    <property type="molecule type" value="Genomic_DNA"/>
</dbReference>
<dbReference type="AlphaFoldDB" id="A0A5C7AP89"/>
<dbReference type="GO" id="GO:0045493">
    <property type="term" value="P:xylan catabolic process"/>
    <property type="evidence" value="ECO:0007669"/>
    <property type="project" value="UniProtKB-KW"/>
</dbReference>
<keyword evidence="2" id="KW-0624">Polysaccharide degradation</keyword>
<keyword evidence="2" id="KW-0119">Carbohydrate metabolism</keyword>
<gene>
    <name evidence="2" type="ORF">ES711_00720</name>
</gene>
<dbReference type="RefSeq" id="WP_146888533.1">
    <property type="nucleotide sequence ID" value="NZ_VORX01000001.1"/>
</dbReference>
<reference evidence="2 3" key="1">
    <citation type="submission" date="2019-08" db="EMBL/GenBank/DDBJ databases">
        <title>Genome sequence of Gelidibacter salicanalis IC162T.</title>
        <authorList>
            <person name="Bowman J.P."/>
        </authorList>
    </citation>
    <scope>NUCLEOTIDE SEQUENCE [LARGE SCALE GENOMIC DNA]</scope>
    <source>
        <strain evidence="2 3">IC162</strain>
    </source>
</reference>
<comment type="caution">
    <text evidence="2">The sequence shown here is derived from an EMBL/GenBank/DDBJ whole genome shotgun (WGS) entry which is preliminary data.</text>
</comment>
<dbReference type="Pfam" id="PF06452">
    <property type="entry name" value="CBM9_1"/>
    <property type="match status" value="1"/>
</dbReference>